<name>A0A1A8XAZ5_PLAOA</name>
<feature type="compositionally biased region" description="Polar residues" evidence="1">
    <location>
        <begin position="274"/>
        <end position="284"/>
    </location>
</feature>
<feature type="compositionally biased region" description="Polar residues" evidence="1">
    <location>
        <begin position="295"/>
        <end position="361"/>
    </location>
</feature>
<feature type="region of interest" description="Disordered" evidence="1">
    <location>
        <begin position="186"/>
        <end position="207"/>
    </location>
</feature>
<dbReference type="EMBL" id="FLQV01003385">
    <property type="protein sequence ID" value="SBT02413.1"/>
    <property type="molecule type" value="Genomic_DNA"/>
</dbReference>
<sequence>MVDVTFLQIDNSDQERKDRCFSVLSDIERTINEIAKLDNTERDRPVLLQKCKELSEHLSDYYKIKTECYDSGFSYHRDYIRNSIHKDLMKCSNYERLKILALFTKEEIAKRFKINEQGKVEDEEVELTRSVKEGITTPVCTKEPCNTENLQNQGQDGIIQDHQSKDRDASVQLTPESSQTAEALNTLVSPSPKSSQSETSDLSILSGKEPTAKLAHVARHDGMGELPSNPSDSLQGRTHANSGPNGDSDATGLGNSNNLQVGLPDPSLPETQYVAPSSFQNAAATTGPGHESGHINHTSQTQEGDTVSVPTSAEATPTVQSASVVPTLSHETQPDSQVNSVYSSATSNERDGQTYSSQITAESADRHPPVTALNVGADGANDADLSLPKDEQETSSIKTYVIIIVASFAAVMLSAFLIKFTPVRNYFNKNRKTKRQTIQEELDRIMYSPSNFEEDRIYLSYSHPESSFYDVQYEN</sequence>
<keyword evidence="2" id="KW-0472">Membrane</keyword>
<evidence type="ECO:0000313" key="3">
    <source>
        <dbReference type="EMBL" id="SBT02413.1"/>
    </source>
</evidence>
<feature type="compositionally biased region" description="Polar residues" evidence="1">
    <location>
        <begin position="171"/>
        <end position="181"/>
    </location>
</feature>
<organism evidence="3 4">
    <name type="scientific">Plasmodium ovale curtisi</name>
    <dbReference type="NCBI Taxonomy" id="864141"/>
    <lineage>
        <taxon>Eukaryota</taxon>
        <taxon>Sar</taxon>
        <taxon>Alveolata</taxon>
        <taxon>Apicomplexa</taxon>
        <taxon>Aconoidasida</taxon>
        <taxon>Haemosporida</taxon>
        <taxon>Plasmodiidae</taxon>
        <taxon>Plasmodium</taxon>
        <taxon>Plasmodium (Plasmodium)</taxon>
    </lineage>
</organism>
<protein>
    <submittedName>
        <fullName evidence="3">PIR Superfamily Protein</fullName>
    </submittedName>
</protein>
<dbReference type="Proteomes" id="UP000078546">
    <property type="component" value="Unassembled WGS sequence"/>
</dbReference>
<evidence type="ECO:0000313" key="4">
    <source>
        <dbReference type="Proteomes" id="UP000078546"/>
    </source>
</evidence>
<gene>
    <name evidence="3" type="ORF">POVCU1_076600</name>
</gene>
<dbReference type="AlphaFoldDB" id="A0A1A8XAZ5"/>
<feature type="transmembrane region" description="Helical" evidence="2">
    <location>
        <begin position="400"/>
        <end position="421"/>
    </location>
</feature>
<accession>A0A1A8XAZ5</accession>
<reference evidence="4" key="1">
    <citation type="submission" date="2016-05" db="EMBL/GenBank/DDBJ databases">
        <authorList>
            <person name="Naeem Raeece"/>
        </authorList>
    </citation>
    <scope>NUCLEOTIDE SEQUENCE [LARGE SCALE GENOMIC DNA]</scope>
</reference>
<keyword evidence="2" id="KW-0812">Transmembrane</keyword>
<proteinExistence type="predicted"/>
<feature type="region of interest" description="Disordered" evidence="1">
    <location>
        <begin position="221"/>
        <end position="391"/>
    </location>
</feature>
<evidence type="ECO:0000256" key="2">
    <source>
        <dbReference type="SAM" id="Phobius"/>
    </source>
</evidence>
<keyword evidence="2" id="KW-1133">Transmembrane helix</keyword>
<feature type="region of interest" description="Disordered" evidence="1">
    <location>
        <begin position="162"/>
        <end position="181"/>
    </location>
</feature>
<evidence type="ECO:0000256" key="1">
    <source>
        <dbReference type="SAM" id="MobiDB-lite"/>
    </source>
</evidence>
<feature type="compositionally biased region" description="Low complexity" evidence="1">
    <location>
        <begin position="189"/>
        <end position="200"/>
    </location>
</feature>
<feature type="compositionally biased region" description="Polar residues" evidence="1">
    <location>
        <begin position="228"/>
        <end position="245"/>
    </location>
</feature>